<evidence type="ECO:0000256" key="6">
    <source>
        <dbReference type="ARBA" id="ARBA00022859"/>
    </source>
</evidence>
<name>A0A0A1UKU9_9AGAM</name>
<evidence type="ECO:0000256" key="1">
    <source>
        <dbReference type="ARBA" id="ARBA00004496"/>
    </source>
</evidence>
<keyword evidence="2" id="KW-0963">Cytoplasm</keyword>
<reference evidence="10" key="1">
    <citation type="journal article" date="2014" name="Genome Announc.">
        <title>Draft genome sequence of the plant-pathogenic soil fungus Rhizoctonia solani anastomosis group 3 strain Rhs1AP.</title>
        <authorList>
            <person name="Cubeta M.A."/>
            <person name="Thomas E."/>
            <person name="Dean R.A."/>
            <person name="Jabaji S."/>
            <person name="Neate S.M."/>
            <person name="Tavantzis S."/>
            <person name="Toda T."/>
            <person name="Vilgalys R."/>
            <person name="Bharathan N."/>
            <person name="Fedorova-Abrams N."/>
            <person name="Pakala S.B."/>
            <person name="Pakala S.M."/>
            <person name="Zafar N."/>
            <person name="Joardar V."/>
            <person name="Losada L."/>
            <person name="Nierman W.C."/>
        </authorList>
    </citation>
    <scope>NUCLEOTIDE SEQUENCE [LARGE SCALE GENOMIC DNA]</scope>
    <source>
        <strain evidence="10">AG-3</strain>
    </source>
</reference>
<dbReference type="GO" id="GO:0005737">
    <property type="term" value="C:cytoplasm"/>
    <property type="evidence" value="ECO:0007669"/>
    <property type="project" value="UniProtKB-SubCell"/>
</dbReference>
<keyword evidence="4" id="KW-0863">Zinc-finger</keyword>
<dbReference type="GO" id="GO:0002376">
    <property type="term" value="P:immune system process"/>
    <property type="evidence" value="ECO:0007669"/>
    <property type="project" value="UniProtKB-KW"/>
</dbReference>
<evidence type="ECO:0000256" key="3">
    <source>
        <dbReference type="ARBA" id="ARBA00022723"/>
    </source>
</evidence>
<organism evidence="9 10">
    <name type="scientific">Rhizoctonia solani AG-3 Rhs1AP</name>
    <dbReference type="NCBI Taxonomy" id="1086054"/>
    <lineage>
        <taxon>Eukaryota</taxon>
        <taxon>Fungi</taxon>
        <taxon>Dikarya</taxon>
        <taxon>Basidiomycota</taxon>
        <taxon>Agaricomycotina</taxon>
        <taxon>Agaricomycetes</taxon>
        <taxon>Cantharellales</taxon>
        <taxon>Ceratobasidiaceae</taxon>
        <taxon>Rhizoctonia</taxon>
    </lineage>
</organism>
<dbReference type="PROSITE" id="PS51981">
    <property type="entry name" value="ZF_RZ"/>
    <property type="match status" value="1"/>
</dbReference>
<feature type="compositionally biased region" description="Polar residues" evidence="7">
    <location>
        <begin position="178"/>
        <end position="190"/>
    </location>
</feature>
<feature type="non-terminal residue" evidence="9">
    <location>
        <position position="340"/>
    </location>
</feature>
<dbReference type="Proteomes" id="UP000030108">
    <property type="component" value="Unassembled WGS sequence"/>
</dbReference>
<keyword evidence="5" id="KW-0862">Zinc</keyword>
<accession>A0A0A1UKU9</accession>
<evidence type="ECO:0000256" key="4">
    <source>
        <dbReference type="ARBA" id="ARBA00022771"/>
    </source>
</evidence>
<evidence type="ECO:0000256" key="7">
    <source>
        <dbReference type="SAM" id="MobiDB-lite"/>
    </source>
</evidence>
<proteinExistence type="predicted"/>
<gene>
    <name evidence="9" type="ORF">RSOL_282750</name>
</gene>
<protein>
    <recommendedName>
        <fullName evidence="8">RZ-type domain-containing protein</fullName>
    </recommendedName>
</protein>
<evidence type="ECO:0000313" key="9">
    <source>
        <dbReference type="EMBL" id="EUC58868.1"/>
    </source>
</evidence>
<dbReference type="OrthoDB" id="2423195at2759"/>
<keyword evidence="6" id="KW-0391">Immunity</keyword>
<dbReference type="Pfam" id="PF20173">
    <property type="entry name" value="ZnF_RZ-type"/>
    <property type="match status" value="1"/>
</dbReference>
<dbReference type="GO" id="GO:0008270">
    <property type="term" value="F:zinc ion binding"/>
    <property type="evidence" value="ECO:0007669"/>
    <property type="project" value="UniProtKB-KW"/>
</dbReference>
<keyword evidence="3" id="KW-0479">Metal-binding</keyword>
<sequence>MTNYPADQVCSPPELPPFLRNVYNLNTIVGVPKDEEMMGIHAVVRMAHRFTDVPDICSPVLLHQLSEHLFDAQMAKYRGRYPCSIFPMNTTYTPPALPAHASPNLEPVSGTPSDEAVIKVQDALRFYQRFADIPTMFDPQVNADLSRHLFDLQMEKYMRRCSSAQGDVAPRQPLVEPSNLTTTGQIDAQANTGTNNTGTGADEVQASRHTQNPEDAGVRDAIERPNRLAERANQLVERSNESVERANQLIERPNQPAEQPVARSDRLNWHSGYFYQCVNGHPYVIGEVMQHSTCPECGVGIGGSYHTIDSGNRHTRELTETVQEARAQGWGWGRRELPPR</sequence>
<evidence type="ECO:0000259" key="8">
    <source>
        <dbReference type="PROSITE" id="PS51981"/>
    </source>
</evidence>
<comment type="caution">
    <text evidence="9">The sequence shown here is derived from an EMBL/GenBank/DDBJ whole genome shotgun (WGS) entry which is preliminary data.</text>
</comment>
<evidence type="ECO:0000256" key="2">
    <source>
        <dbReference type="ARBA" id="ARBA00022490"/>
    </source>
</evidence>
<dbReference type="InterPro" id="IPR046439">
    <property type="entry name" value="ZF_RZ_dom"/>
</dbReference>
<feature type="domain" description="RZ-type" evidence="8">
    <location>
        <begin position="252"/>
        <end position="324"/>
    </location>
</feature>
<dbReference type="AlphaFoldDB" id="A0A0A1UKU9"/>
<evidence type="ECO:0000313" key="10">
    <source>
        <dbReference type="Proteomes" id="UP000030108"/>
    </source>
</evidence>
<evidence type="ECO:0000256" key="5">
    <source>
        <dbReference type="ARBA" id="ARBA00022833"/>
    </source>
</evidence>
<feature type="region of interest" description="Disordered" evidence="7">
    <location>
        <begin position="163"/>
        <end position="216"/>
    </location>
</feature>
<feature type="compositionally biased region" description="Low complexity" evidence="7">
    <location>
        <begin position="191"/>
        <end position="200"/>
    </location>
</feature>
<dbReference type="EMBL" id="JATN01000321">
    <property type="protein sequence ID" value="EUC58868.1"/>
    <property type="molecule type" value="Genomic_DNA"/>
</dbReference>
<comment type="subcellular location">
    <subcellularLocation>
        <location evidence="1">Cytoplasm</location>
    </subcellularLocation>
</comment>